<dbReference type="PATRIC" id="fig|1560234.3.peg.976"/>
<reference evidence="1 2" key="1">
    <citation type="submission" date="2015-01" db="EMBL/GenBank/DDBJ databases">
        <title>Desulfovibrio sp. JC271 draft genome sequence.</title>
        <authorList>
            <person name="Shivani Y."/>
            <person name="Subhash Y."/>
            <person name="Sasikala C."/>
            <person name="Ramana C.V."/>
        </authorList>
    </citation>
    <scope>NUCLEOTIDE SEQUENCE [LARGE SCALE GENOMIC DNA]</scope>
    <source>
        <strain evidence="1 2">JC271</strain>
    </source>
</reference>
<comment type="caution">
    <text evidence="1">The sequence shown here is derived from an EMBL/GenBank/DDBJ whole genome shotgun (WGS) entry which is preliminary data.</text>
</comment>
<name>A0A1B7XBT0_9BACT</name>
<protein>
    <submittedName>
        <fullName evidence="1">Uncharacterized protein</fullName>
    </submittedName>
</protein>
<dbReference type="RefSeq" id="WP_066855655.1">
    <property type="nucleotide sequence ID" value="NZ_JXMS01000017.1"/>
</dbReference>
<sequence>MTVQSFYVQNMLRKYKKQITSAQVIARANGSVRFLHSDGYYDEDDQFSDMEQRLSEERRQALVERVAREVYENLLFSGSTNAIVEEIKAQLEAELGYAVIFRNPFPNLSLQIYKVTDFRPIKLSSDEKEDIMNRLWAISLDKVNATML</sequence>
<accession>A0A1B7XBT0</accession>
<keyword evidence="2" id="KW-1185">Reference proteome</keyword>
<dbReference type="EMBL" id="JXMS01000017">
    <property type="protein sequence ID" value="OBQ50208.1"/>
    <property type="molecule type" value="Genomic_DNA"/>
</dbReference>
<evidence type="ECO:0000313" key="2">
    <source>
        <dbReference type="Proteomes" id="UP000091979"/>
    </source>
</evidence>
<gene>
    <name evidence="1" type="ORF">SP90_10620</name>
</gene>
<proteinExistence type="predicted"/>
<dbReference type="NCBIfam" id="NF041863">
    <property type="entry name" value="DVU0524_fam"/>
    <property type="match status" value="1"/>
</dbReference>
<dbReference type="Proteomes" id="UP000091979">
    <property type="component" value="Unassembled WGS sequence"/>
</dbReference>
<dbReference type="AlphaFoldDB" id="A0A1B7XBT0"/>
<dbReference type="STRING" id="1560234.SP90_10620"/>
<evidence type="ECO:0000313" key="1">
    <source>
        <dbReference type="EMBL" id="OBQ50208.1"/>
    </source>
</evidence>
<dbReference type="InterPro" id="IPR049840">
    <property type="entry name" value="DVU0524-like"/>
</dbReference>
<organism evidence="1 2">
    <name type="scientific">Halodesulfovibrio spirochaetisodalis</name>
    <dbReference type="NCBI Taxonomy" id="1560234"/>
    <lineage>
        <taxon>Bacteria</taxon>
        <taxon>Pseudomonadati</taxon>
        <taxon>Thermodesulfobacteriota</taxon>
        <taxon>Desulfovibrionia</taxon>
        <taxon>Desulfovibrionales</taxon>
        <taxon>Desulfovibrionaceae</taxon>
        <taxon>Halodesulfovibrio</taxon>
    </lineage>
</organism>
<dbReference type="OrthoDB" id="5471208at2"/>